<keyword evidence="2" id="KW-1185">Reference proteome</keyword>
<dbReference type="Proteomes" id="UP000241868">
    <property type="component" value="Unassembled WGS sequence"/>
</dbReference>
<gene>
    <name evidence="1" type="ORF">C7N83_10760</name>
</gene>
<organism evidence="1 2">
    <name type="scientific">Neisseria iguanae</name>
    <dbReference type="NCBI Taxonomy" id="90242"/>
    <lineage>
        <taxon>Bacteria</taxon>
        <taxon>Pseudomonadati</taxon>
        <taxon>Pseudomonadota</taxon>
        <taxon>Betaproteobacteria</taxon>
        <taxon>Neisseriales</taxon>
        <taxon>Neisseriaceae</taxon>
        <taxon>Neisseria</taxon>
    </lineage>
</organism>
<protein>
    <submittedName>
        <fullName evidence="1">Uncharacterized protein</fullName>
    </submittedName>
</protein>
<dbReference type="AlphaFoldDB" id="A0A2P7TYE6"/>
<dbReference type="EMBL" id="PXYY01000082">
    <property type="protein sequence ID" value="PSJ79673.1"/>
    <property type="molecule type" value="Genomic_DNA"/>
</dbReference>
<comment type="caution">
    <text evidence="1">The sequence shown here is derived from an EMBL/GenBank/DDBJ whole genome shotgun (WGS) entry which is preliminary data.</text>
</comment>
<evidence type="ECO:0000313" key="2">
    <source>
        <dbReference type="Proteomes" id="UP000241868"/>
    </source>
</evidence>
<accession>A0A2P7TYE6</accession>
<name>A0A2P7TYE6_9NEIS</name>
<evidence type="ECO:0000313" key="1">
    <source>
        <dbReference type="EMBL" id="PSJ79673.1"/>
    </source>
</evidence>
<sequence length="80" mass="9178">MKPKLSKNVNIEVEIDIQNTYVGILAHFFAPHFSNIRPIRNMSYVCTLWTLSLLTTLKSVFSTKVNQTFTKLGYPCPLPF</sequence>
<proteinExistence type="predicted"/>
<reference evidence="1 2" key="1">
    <citation type="submission" date="2018-03" db="EMBL/GenBank/DDBJ databases">
        <title>Neisseria weixii sp. nov., isolated from the intestinal contents of Tibetan Plateau pika (Ochotona curzoniae) in Yushu, Qinghai Province, China.</title>
        <authorList>
            <person name="Gui Z."/>
        </authorList>
    </citation>
    <scope>NUCLEOTIDE SEQUENCE [LARGE SCALE GENOMIC DNA]</scope>
    <source>
        <strain evidence="1 2">ATCC 51483</strain>
    </source>
</reference>